<evidence type="ECO:0000256" key="5">
    <source>
        <dbReference type="ARBA" id="ARBA00023242"/>
    </source>
</evidence>
<keyword evidence="6" id="KW-0175">Coiled coil</keyword>
<feature type="domain" description="BHLH" evidence="7">
    <location>
        <begin position="401"/>
        <end position="450"/>
    </location>
</feature>
<dbReference type="InterPro" id="IPR054502">
    <property type="entry name" value="bHLH-TF_ACT-like_plant"/>
</dbReference>
<dbReference type="PROSITE" id="PS50888">
    <property type="entry name" value="BHLH"/>
    <property type="match status" value="1"/>
</dbReference>
<dbReference type="GO" id="GO:0005634">
    <property type="term" value="C:nucleus"/>
    <property type="evidence" value="ECO:0007669"/>
    <property type="project" value="UniProtKB-SubCell"/>
</dbReference>
<evidence type="ECO:0000256" key="1">
    <source>
        <dbReference type="ARBA" id="ARBA00004123"/>
    </source>
</evidence>
<dbReference type="AlphaFoldDB" id="A0A097J9Y2"/>
<dbReference type="PANTHER" id="PTHR46266">
    <property type="entry name" value="TRANSCRIPTION FACTOR TT8"/>
    <property type="match status" value="1"/>
</dbReference>
<evidence type="ECO:0000256" key="3">
    <source>
        <dbReference type="ARBA" id="ARBA00023159"/>
    </source>
</evidence>
<comment type="subcellular location">
    <subcellularLocation>
        <location evidence="1">Nucleus</location>
    </subcellularLocation>
</comment>
<accession>A0A097J9Y2</accession>
<dbReference type="Pfam" id="PF14215">
    <property type="entry name" value="bHLH-MYC_N"/>
    <property type="match status" value="1"/>
</dbReference>
<dbReference type="GO" id="GO:0046983">
    <property type="term" value="F:protein dimerization activity"/>
    <property type="evidence" value="ECO:0007669"/>
    <property type="project" value="InterPro"/>
</dbReference>
<dbReference type="SMART" id="SM00353">
    <property type="entry name" value="HLH"/>
    <property type="match status" value="1"/>
</dbReference>
<evidence type="ECO:0000259" key="7">
    <source>
        <dbReference type="PROSITE" id="PS50888"/>
    </source>
</evidence>
<dbReference type="OrthoDB" id="690068at2759"/>
<dbReference type="InterPro" id="IPR036638">
    <property type="entry name" value="HLH_DNA-bd_sf"/>
</dbReference>
<keyword evidence="5" id="KW-0539">Nucleus</keyword>
<evidence type="ECO:0000256" key="4">
    <source>
        <dbReference type="ARBA" id="ARBA00023163"/>
    </source>
</evidence>
<keyword evidence="4" id="KW-0804">Transcription</keyword>
<keyword evidence="2" id="KW-0805">Transcription regulation</keyword>
<dbReference type="Gene3D" id="4.10.280.10">
    <property type="entry name" value="Helix-loop-helix DNA-binding domain"/>
    <property type="match status" value="1"/>
</dbReference>
<sequence length="604" mass="68805">MVQENIMKEQLALAVRSIQWSYIIFWSESPNQPGVLSWGEGYYNGEIKTRKTSQEVELSSDEIGLQRSEQLRELFRTLKPTETSPPTKKPSAALSPDDLTDTEWYYLVCMSFVFNIGQGLPGRALANDEPIWLMDAYSVDCKEFNRSLLAKSASIQTVVCFPFMKGVIELGTTDMVMEDLSIIQQVKTSLSNILSVDDPINVQATLNPRNNEDVAHVEFDHIDYNVELIPEVGYDIINTETSPNGSSNALQINQLPPDETFMVESWQIMDDDLIHNSMNSSDCISQTIASVPRSGEDCNNNQKMTSVDPLRYDCHYQKILSDLLTNNDQLSMGMHFQNFHQDSSFCAWNKRGQVDCQRPRQGNSQKLLKKMLLEVPRMHMDGLVESQEENDYREGTRLEADEGMNHVLSERRRRAKLNERFLTLRSMVPSNSKDDKVSILDDAIEYLSKLEKRIKELEAQKEPIDIESRSKKSHHDLLERTCDDYYNNKTNNGKKPMMKKRKICDIGETRRQIFSDALKGSSNSDVTVSMSDNGVVIEMKCPSREGRILEIMDAVNNLNMDFNSVQSTDSDGRLHVIIRSKFKGPANATTKRIKQALQKVASKF</sequence>
<dbReference type="PANTHER" id="PTHR46266:SF3">
    <property type="entry name" value="TRANSCRIPTION FACTOR EGL1"/>
    <property type="match status" value="1"/>
</dbReference>
<proteinExistence type="evidence at transcript level"/>
<dbReference type="SUPFAM" id="SSF47459">
    <property type="entry name" value="HLH, helix-loop-helix DNA-binding domain"/>
    <property type="match status" value="1"/>
</dbReference>
<evidence type="ECO:0000313" key="8">
    <source>
        <dbReference type="EMBL" id="AIT76563.1"/>
    </source>
</evidence>
<protein>
    <submittedName>
        <fullName evidence="8">BHLH protein</fullName>
    </submittedName>
</protein>
<reference evidence="8" key="1">
    <citation type="journal article" date="2014" name="New Phytol.">
        <title>Anthocyanin leaf markings are regulated by a family of R2R3-MYB genes in the genus Trifolium.</title>
        <authorList>
            <person name="Albert N.W."/>
            <person name="Griffiths A.G."/>
            <person name="Cousins G.R."/>
            <person name="Verry I.M."/>
            <person name="Williams W.M."/>
        </authorList>
    </citation>
    <scope>NUCLEOTIDE SEQUENCE</scope>
    <source>
        <strain evidence="8">Tr_JAF13</strain>
    </source>
</reference>
<organism evidence="8">
    <name type="scientific">Trifolium repens</name>
    <name type="common">Creeping white clover</name>
    <dbReference type="NCBI Taxonomy" id="3899"/>
    <lineage>
        <taxon>Eukaryota</taxon>
        <taxon>Viridiplantae</taxon>
        <taxon>Streptophyta</taxon>
        <taxon>Embryophyta</taxon>
        <taxon>Tracheophyta</taxon>
        <taxon>Spermatophyta</taxon>
        <taxon>Magnoliopsida</taxon>
        <taxon>eudicotyledons</taxon>
        <taxon>Gunneridae</taxon>
        <taxon>Pentapetalae</taxon>
        <taxon>rosids</taxon>
        <taxon>fabids</taxon>
        <taxon>Fabales</taxon>
        <taxon>Fabaceae</taxon>
        <taxon>Papilionoideae</taxon>
        <taxon>50 kb inversion clade</taxon>
        <taxon>NPAAA clade</taxon>
        <taxon>Hologalegina</taxon>
        <taxon>IRL clade</taxon>
        <taxon>Trifolieae</taxon>
        <taxon>Trifolium</taxon>
    </lineage>
</organism>
<dbReference type="GO" id="GO:0080090">
    <property type="term" value="P:regulation of primary metabolic process"/>
    <property type="evidence" value="ECO:0007669"/>
    <property type="project" value="UniProtKB-ARBA"/>
</dbReference>
<name>A0A097J9Y2_TRIRP</name>
<dbReference type="InterPro" id="IPR025610">
    <property type="entry name" value="MYC/MYB_N"/>
</dbReference>
<dbReference type="Pfam" id="PF00010">
    <property type="entry name" value="HLH"/>
    <property type="match status" value="1"/>
</dbReference>
<dbReference type="EMBL" id="KM199569">
    <property type="protein sequence ID" value="AIT76563.1"/>
    <property type="molecule type" value="mRNA"/>
</dbReference>
<keyword evidence="3" id="KW-0010">Activator</keyword>
<feature type="coiled-coil region" evidence="6">
    <location>
        <begin position="440"/>
        <end position="467"/>
    </location>
</feature>
<dbReference type="InterPro" id="IPR011598">
    <property type="entry name" value="bHLH_dom"/>
</dbReference>
<evidence type="ECO:0000256" key="6">
    <source>
        <dbReference type="SAM" id="Coils"/>
    </source>
</evidence>
<dbReference type="Pfam" id="PF22754">
    <property type="entry name" value="bHLH-TF_ACT-like_plant"/>
    <property type="match status" value="1"/>
</dbReference>
<evidence type="ECO:0000256" key="2">
    <source>
        <dbReference type="ARBA" id="ARBA00023015"/>
    </source>
</evidence>